<organism evidence="1 2">
    <name type="scientific">Mycolicibacterium smegmatis (strain ATCC 700084 / mc(2)155)</name>
    <name type="common">Mycobacterium smegmatis</name>
    <dbReference type="NCBI Taxonomy" id="246196"/>
    <lineage>
        <taxon>Bacteria</taxon>
        <taxon>Bacillati</taxon>
        <taxon>Actinomycetota</taxon>
        <taxon>Actinomycetes</taxon>
        <taxon>Mycobacteriales</taxon>
        <taxon>Mycobacteriaceae</taxon>
        <taxon>Mycolicibacterium</taxon>
    </lineage>
</organism>
<dbReference type="AlphaFoldDB" id="A0QTD4"/>
<dbReference type="PaxDb" id="246196-MSMEI_1755"/>
<dbReference type="KEGG" id="msm:MSMEG_1800"/>
<protein>
    <submittedName>
        <fullName evidence="1">Uncharacterized protein</fullName>
    </submittedName>
</protein>
<dbReference type="KEGG" id="msb:LJ00_08975"/>
<dbReference type="EMBL" id="CP000480">
    <property type="protein sequence ID" value="ABK70815.1"/>
    <property type="molecule type" value="Genomic_DNA"/>
</dbReference>
<evidence type="ECO:0000313" key="2">
    <source>
        <dbReference type="Proteomes" id="UP000000757"/>
    </source>
</evidence>
<reference evidence="1 2" key="1">
    <citation type="submission" date="2006-10" db="EMBL/GenBank/DDBJ databases">
        <authorList>
            <person name="Fleischmann R.D."/>
            <person name="Dodson R.J."/>
            <person name="Haft D.H."/>
            <person name="Merkel J.S."/>
            <person name="Nelson W.C."/>
            <person name="Fraser C.M."/>
        </authorList>
    </citation>
    <scope>NUCLEOTIDE SEQUENCE [LARGE SCALE GENOMIC DNA]</scope>
    <source>
        <strain evidence="2">ATCC 700084 / mc(2)155</strain>
    </source>
</reference>
<accession>A0QTD4</accession>
<dbReference type="Proteomes" id="UP000000757">
    <property type="component" value="Chromosome"/>
</dbReference>
<gene>
    <name evidence="1" type="ordered locus">MSMEG_1800</name>
</gene>
<dbReference type="PATRIC" id="fig|246196.19.peg.1780"/>
<evidence type="ECO:0000313" key="1">
    <source>
        <dbReference type="EMBL" id="ABK70815.1"/>
    </source>
</evidence>
<sequence length="43" mass="4609">MTFGCRAGATALLVVPLPMRRIMLHRNIIRGPSSAADVVDTSL</sequence>
<name>A0QTD4_MYCS2</name>
<keyword evidence="2" id="KW-1185">Reference proteome</keyword>
<proteinExistence type="predicted"/>